<organism evidence="2 3">
    <name type="scientific">Talaromyces atroroseus</name>
    <dbReference type="NCBI Taxonomy" id="1441469"/>
    <lineage>
        <taxon>Eukaryota</taxon>
        <taxon>Fungi</taxon>
        <taxon>Dikarya</taxon>
        <taxon>Ascomycota</taxon>
        <taxon>Pezizomycotina</taxon>
        <taxon>Eurotiomycetes</taxon>
        <taxon>Eurotiomycetidae</taxon>
        <taxon>Eurotiales</taxon>
        <taxon>Trichocomaceae</taxon>
        <taxon>Talaromyces</taxon>
        <taxon>Talaromyces sect. Trachyspermi</taxon>
    </lineage>
</organism>
<dbReference type="STRING" id="1441469.A0A225AB83"/>
<dbReference type="RefSeq" id="XP_020118402.1">
    <property type="nucleotide sequence ID" value="XM_020269062.1"/>
</dbReference>
<reference evidence="2 3" key="1">
    <citation type="submission" date="2015-06" db="EMBL/GenBank/DDBJ databases">
        <title>Talaromyces atroroseus IBT 11181 draft genome.</title>
        <authorList>
            <person name="Rasmussen K.B."/>
            <person name="Rasmussen S."/>
            <person name="Petersen B."/>
            <person name="Sicheritz-Ponten T."/>
            <person name="Mortensen U.H."/>
            <person name="Thrane U."/>
        </authorList>
    </citation>
    <scope>NUCLEOTIDE SEQUENCE [LARGE SCALE GENOMIC DNA]</scope>
    <source>
        <strain evidence="2 3">IBT 11181</strain>
    </source>
</reference>
<comment type="caution">
    <text evidence="2">The sequence shown here is derived from an EMBL/GenBank/DDBJ whole genome shotgun (WGS) entry which is preliminary data.</text>
</comment>
<feature type="signal peptide" evidence="1">
    <location>
        <begin position="1"/>
        <end position="17"/>
    </location>
</feature>
<evidence type="ECO:0000313" key="2">
    <source>
        <dbReference type="EMBL" id="OKL58281.1"/>
    </source>
</evidence>
<dbReference type="OrthoDB" id="4526936at2759"/>
<dbReference type="Proteomes" id="UP000214365">
    <property type="component" value="Unassembled WGS sequence"/>
</dbReference>
<dbReference type="GeneID" id="31006506"/>
<dbReference type="AlphaFoldDB" id="A0A225AB83"/>
<feature type="chain" id="PRO_5012058830" description="Cell wall protein" evidence="1">
    <location>
        <begin position="18"/>
        <end position="434"/>
    </location>
</feature>
<dbReference type="EMBL" id="LFMY01000010">
    <property type="protein sequence ID" value="OKL58281.1"/>
    <property type="molecule type" value="Genomic_DNA"/>
</dbReference>
<evidence type="ECO:0008006" key="4">
    <source>
        <dbReference type="Google" id="ProtNLM"/>
    </source>
</evidence>
<accession>A0A225AB83</accession>
<name>A0A225AB83_TALAT</name>
<gene>
    <name evidence="2" type="ORF">UA08_06751</name>
</gene>
<protein>
    <recommendedName>
        <fullName evidence="4">Cell wall protein</fullName>
    </recommendedName>
</protein>
<keyword evidence="3" id="KW-1185">Reference proteome</keyword>
<proteinExistence type="predicted"/>
<evidence type="ECO:0000256" key="1">
    <source>
        <dbReference type="SAM" id="SignalP"/>
    </source>
</evidence>
<keyword evidence="1" id="KW-0732">Signal</keyword>
<sequence length="434" mass="43169">MRFATLAISALATCAIARPAPMSHAPAPVFERSLLSAAVDLLDPAAALDGLSAEGAAAWVGASLGLEASVIDVSARTDLATWIGGASVNLDASVVAAIKDWCNGASSAELDVEVIAEISLLTPFAIAIAAAGDLVVDVEGIVSVGAAVGVVLEASLQATLETFIAANADLDAEVKVALNICAAGGLVASLSADVKAALTAYLDDASCGLSASLKAAIKLWLSGTVGVGVSALGTVSTAASISASIGAAIDAAVDVSGIVSASYISSLEAWISAQTDLDADIKAWLEVCTGAESALSLDVDAVIKLTAWLFDSSCTLSAQLKAVVLVWLNVRVNLADTVSVLAAADIATLTAWIGGDIAASLSATVKGVIAVAIAGEAVVNVSVDAVAELVGVLTGCVSGIDISVDIQIILGKWVSGETCDCKNNSTKRALVSHA</sequence>
<evidence type="ECO:0000313" key="3">
    <source>
        <dbReference type="Proteomes" id="UP000214365"/>
    </source>
</evidence>